<evidence type="ECO:0000256" key="5">
    <source>
        <dbReference type="ARBA" id="ARBA00022703"/>
    </source>
</evidence>
<keyword evidence="5" id="KW-0053">Apoptosis</keyword>
<evidence type="ECO:0000256" key="11">
    <source>
        <dbReference type="SAM" id="MobiDB-lite"/>
    </source>
</evidence>
<dbReference type="PANTHER" id="PTHR13448">
    <property type="entry name" value="TRANSMEMBRANE PROTEIN 214"/>
    <property type="match status" value="1"/>
</dbReference>
<comment type="function">
    <text evidence="10">Critical mediator, in cooperation with CASP4, of endoplasmic reticulum-stress induced apoptosis. Required or the activation of CASP4 following endoplasmic reticulum stress.</text>
</comment>
<evidence type="ECO:0000256" key="2">
    <source>
        <dbReference type="ARBA" id="ARBA00007984"/>
    </source>
</evidence>
<dbReference type="PANTHER" id="PTHR13448:SF0">
    <property type="entry name" value="TRANSMEMBRANE PROTEIN 214"/>
    <property type="match status" value="1"/>
</dbReference>
<evidence type="ECO:0000256" key="9">
    <source>
        <dbReference type="ARBA" id="ARBA00023180"/>
    </source>
</evidence>
<keyword evidence="9" id="KW-0325">Glycoprotein</keyword>
<keyword evidence="8" id="KW-0472">Membrane</keyword>
<comment type="similarity">
    <text evidence="2">Belongs to the TMEM214 family.</text>
</comment>
<evidence type="ECO:0000256" key="4">
    <source>
        <dbReference type="ARBA" id="ARBA00022692"/>
    </source>
</evidence>
<keyword evidence="4" id="KW-0812">Transmembrane</keyword>
<name>A0A061R9P1_9CHLO</name>
<evidence type="ECO:0000256" key="7">
    <source>
        <dbReference type="ARBA" id="ARBA00022989"/>
    </source>
</evidence>
<dbReference type="AlphaFoldDB" id="A0A061R9P1"/>
<feature type="region of interest" description="Disordered" evidence="11">
    <location>
        <begin position="57"/>
        <end position="120"/>
    </location>
</feature>
<keyword evidence="6" id="KW-0256">Endoplasmic reticulum</keyword>
<keyword evidence="7" id="KW-1133">Transmembrane helix</keyword>
<accession>A0A061R9P1</accession>
<proteinExistence type="inferred from homology"/>
<feature type="compositionally biased region" description="Basic and acidic residues" evidence="11">
    <location>
        <begin position="57"/>
        <end position="68"/>
    </location>
</feature>
<evidence type="ECO:0000256" key="3">
    <source>
        <dbReference type="ARBA" id="ARBA00011720"/>
    </source>
</evidence>
<evidence type="ECO:0000256" key="8">
    <source>
        <dbReference type="ARBA" id="ARBA00023136"/>
    </source>
</evidence>
<dbReference type="GO" id="GO:0005789">
    <property type="term" value="C:endoplasmic reticulum membrane"/>
    <property type="evidence" value="ECO:0007669"/>
    <property type="project" value="UniProtKB-SubCell"/>
</dbReference>
<comment type="subcellular location">
    <subcellularLocation>
        <location evidence="1">Endoplasmic reticulum membrane</location>
        <topology evidence="1">Multi-pass membrane protein</topology>
    </subcellularLocation>
</comment>
<evidence type="ECO:0000313" key="12">
    <source>
        <dbReference type="EMBL" id="JAC68688.1"/>
    </source>
</evidence>
<feature type="region of interest" description="Disordered" evidence="11">
    <location>
        <begin position="1"/>
        <end position="41"/>
    </location>
</feature>
<gene>
    <name evidence="12" type="ORF">TSPGSL018_8134</name>
</gene>
<dbReference type="GO" id="GO:0005794">
    <property type="term" value="C:Golgi apparatus"/>
    <property type="evidence" value="ECO:0007669"/>
    <property type="project" value="TreeGrafter"/>
</dbReference>
<feature type="compositionally biased region" description="Basic and acidic residues" evidence="11">
    <location>
        <begin position="27"/>
        <end position="37"/>
    </location>
</feature>
<evidence type="ECO:0000256" key="10">
    <source>
        <dbReference type="ARBA" id="ARBA00024938"/>
    </source>
</evidence>
<dbReference type="InterPro" id="IPR019308">
    <property type="entry name" value="TMEM214"/>
</dbReference>
<reference evidence="12" key="1">
    <citation type="submission" date="2014-05" db="EMBL/GenBank/DDBJ databases">
        <title>The transcriptome of the halophilic microalga Tetraselmis sp. GSL018 isolated from the Great Salt Lake, Utah.</title>
        <authorList>
            <person name="Jinkerson R.E."/>
            <person name="D'Adamo S."/>
            <person name="Posewitz M.C."/>
        </authorList>
    </citation>
    <scope>NUCLEOTIDE SEQUENCE</scope>
    <source>
        <strain evidence="12">GSL018</strain>
    </source>
</reference>
<sequence>MSLSMTSEAEGKWQYISSKKDKTKGKKEKEVSKKVDRASGYLDPDETLSAFAALDSWQRKQDQAEADPKSASAAVTSNGKGTAEAKGIFTPEEEENLRVGPVSKPKKQAAKQEKPPKVKKTKVAAKDAIAAISSKQLEAYLKELERSYSNHQSQCAMVGDYLLKALAEAELPFDKMICEQPPEKAARVPFEYLPSGTAAVLGRWLSSRESPALSELARSLVVGIVEGLPEAKASKQLPPKPKVGFLVLLSVVLREKPSLMAELAPFFLSRGAEFVAPLRVPYTLWIMRQAAAAGEAGVGAAVHSWCTVFVPQILGLLPAKIRQESAKCTMMQQDAALAAIGFFKEIAMDGDSASSAARAAAAAGLRTPDSMTAPVVPNGTIDTVARGLFGGDLELAEPGSKPKGVPSRAVRESLEELIPALRELSSEGASADGFSAEEELVIALQTAAESKGPFEGPGSRLVAECATSVVTALLASDHAFSTWEEKHKKSIRGSSRVLQNLAAGGGAELEELLAQPEKAARFVALLAALRGRHQLFLEARKGWQGASAVASEAAIFSLEGGASRAVRSHARTGLLPKLSSLALALGSAGMVCAAVYAIAEPDDAKMFAARHFPAASMLLRRWSKVGF</sequence>
<dbReference type="EMBL" id="GBEZ01017670">
    <property type="protein sequence ID" value="JAC68688.1"/>
    <property type="molecule type" value="Transcribed_RNA"/>
</dbReference>
<organism evidence="12">
    <name type="scientific">Tetraselmis sp. GSL018</name>
    <dbReference type="NCBI Taxonomy" id="582737"/>
    <lineage>
        <taxon>Eukaryota</taxon>
        <taxon>Viridiplantae</taxon>
        <taxon>Chlorophyta</taxon>
        <taxon>core chlorophytes</taxon>
        <taxon>Chlorodendrophyceae</taxon>
        <taxon>Chlorodendrales</taxon>
        <taxon>Chlorodendraceae</taxon>
        <taxon>Tetraselmis</taxon>
    </lineage>
</organism>
<evidence type="ECO:0000256" key="1">
    <source>
        <dbReference type="ARBA" id="ARBA00004477"/>
    </source>
</evidence>
<evidence type="ECO:0000256" key="6">
    <source>
        <dbReference type="ARBA" id="ARBA00022824"/>
    </source>
</evidence>
<protein>
    <submittedName>
        <fullName evidence="12">Uncharacterized protein</fullName>
    </submittedName>
</protein>
<comment type="subunit">
    <text evidence="3">Constitutively interacts with CASP4; required for the localization of procaspase 4 to the ER.</text>
</comment>